<dbReference type="AlphaFoldDB" id="A0A165PTL7"/>
<dbReference type="EMBL" id="KV429065">
    <property type="protein sequence ID" value="KZT68607.1"/>
    <property type="molecule type" value="Genomic_DNA"/>
</dbReference>
<evidence type="ECO:0000259" key="2">
    <source>
        <dbReference type="SMART" id="SM00860"/>
    </source>
</evidence>
<dbReference type="Gene3D" id="3.40.1580.10">
    <property type="entry name" value="SMI1/KNR4-like"/>
    <property type="match status" value="1"/>
</dbReference>
<evidence type="ECO:0000313" key="4">
    <source>
        <dbReference type="Proteomes" id="UP000076727"/>
    </source>
</evidence>
<dbReference type="InterPro" id="IPR018958">
    <property type="entry name" value="Knr4/Smi1-like_dom"/>
</dbReference>
<organism evidence="3 4">
    <name type="scientific">Daedalea quercina L-15889</name>
    <dbReference type="NCBI Taxonomy" id="1314783"/>
    <lineage>
        <taxon>Eukaryota</taxon>
        <taxon>Fungi</taxon>
        <taxon>Dikarya</taxon>
        <taxon>Basidiomycota</taxon>
        <taxon>Agaricomycotina</taxon>
        <taxon>Agaricomycetes</taxon>
        <taxon>Polyporales</taxon>
        <taxon>Fomitopsis</taxon>
    </lineage>
</organism>
<dbReference type="SUPFAM" id="SSF160631">
    <property type="entry name" value="SMI1/KNR4-like"/>
    <property type="match status" value="1"/>
</dbReference>
<accession>A0A165PTL7</accession>
<proteinExistence type="predicted"/>
<evidence type="ECO:0000256" key="1">
    <source>
        <dbReference type="SAM" id="MobiDB-lite"/>
    </source>
</evidence>
<name>A0A165PTL7_9APHY</name>
<evidence type="ECO:0000313" key="3">
    <source>
        <dbReference type="EMBL" id="KZT68607.1"/>
    </source>
</evidence>
<protein>
    <recommendedName>
        <fullName evidence="2">Knr4/Smi1-like domain-containing protein</fullName>
    </recommendedName>
</protein>
<keyword evidence="4" id="KW-1185">Reference proteome</keyword>
<feature type="domain" description="Knr4/Smi1-like" evidence="2">
    <location>
        <begin position="382"/>
        <end position="529"/>
    </location>
</feature>
<sequence length="552" mass="62005">MSSTLARGSYMFLWMECKRTKSGDTYRQQTLSTPKHLLSKELTRVFIPGHKGALNPDDPGQIATLQSLLISSKGLAEEWRSEEEIIRHSSDSATTLESLAALYKVAEESDQWSEFPPRAFQGAGSEDTDEVEREESAASMASTTPAEDLSRMISEQSPSEKHTFLDPTRLLPIFPKMQPKLGEQTVMKLELIWKKVGERPAVPWDAPSEKEVDDWDKDQRESYHLPHEEDREDVLKSLKVRVALGQDRDLYPYMLCGAIVMALDAVWVDEARQWMSDWVQNDKALHASWPTTLASSPTLINFAVTGLLSEITGHTAAQAEQDAAIISQALLAFPETSAAVYERQRAITQRFTGAPWPALVRMLDTLKLPIEGDDWKTLLLPPASPLAIRETEERLGVELPADFKDFLLVSNGLDTLTIDAPPLKPVEELCWESPEELDLDWFRVTLGCDVTSEEEEQLPAMKRVLVLSRTGEEALWYIEPDTVGQTAQQLKAMGESDDAVGHIDWRLVLYIHWVPDTKWYKSFKDYVGYLAQEAEKEGAVLVQEPQPVAGPA</sequence>
<gene>
    <name evidence="3" type="ORF">DAEQUDRAFT_757495</name>
</gene>
<dbReference type="InterPro" id="IPR037883">
    <property type="entry name" value="Knr4/Smi1-like_sf"/>
</dbReference>
<dbReference type="SMART" id="SM00860">
    <property type="entry name" value="SMI1_KNR4"/>
    <property type="match status" value="1"/>
</dbReference>
<reference evidence="3 4" key="1">
    <citation type="journal article" date="2016" name="Mol. Biol. Evol.">
        <title>Comparative Genomics of Early-Diverging Mushroom-Forming Fungi Provides Insights into the Origins of Lignocellulose Decay Capabilities.</title>
        <authorList>
            <person name="Nagy L.G."/>
            <person name="Riley R."/>
            <person name="Tritt A."/>
            <person name="Adam C."/>
            <person name="Daum C."/>
            <person name="Floudas D."/>
            <person name="Sun H."/>
            <person name="Yadav J.S."/>
            <person name="Pangilinan J."/>
            <person name="Larsson K.H."/>
            <person name="Matsuura K."/>
            <person name="Barry K."/>
            <person name="Labutti K."/>
            <person name="Kuo R."/>
            <person name="Ohm R.A."/>
            <person name="Bhattacharya S.S."/>
            <person name="Shirouzu T."/>
            <person name="Yoshinaga Y."/>
            <person name="Martin F.M."/>
            <person name="Grigoriev I.V."/>
            <person name="Hibbett D.S."/>
        </authorList>
    </citation>
    <scope>NUCLEOTIDE SEQUENCE [LARGE SCALE GENOMIC DNA]</scope>
    <source>
        <strain evidence="3 4">L-15889</strain>
    </source>
</reference>
<dbReference type="OrthoDB" id="2788868at2759"/>
<feature type="region of interest" description="Disordered" evidence="1">
    <location>
        <begin position="115"/>
        <end position="149"/>
    </location>
</feature>
<dbReference type="Proteomes" id="UP000076727">
    <property type="component" value="Unassembled WGS sequence"/>
</dbReference>
<dbReference type="Pfam" id="PF09346">
    <property type="entry name" value="SMI1_KNR4"/>
    <property type="match status" value="1"/>
</dbReference>